<comment type="function">
    <text evidence="2 11">Synthesizes alpha-1,4-glucan chains using ADP-glucose.</text>
</comment>
<evidence type="ECO:0000256" key="11">
    <source>
        <dbReference type="HAMAP-Rule" id="MF_00484"/>
    </source>
</evidence>
<evidence type="ECO:0000256" key="10">
    <source>
        <dbReference type="ARBA" id="ARBA00031722"/>
    </source>
</evidence>
<evidence type="ECO:0000256" key="1">
    <source>
        <dbReference type="ARBA" id="ARBA00001478"/>
    </source>
</evidence>
<dbReference type="GO" id="GO:0005978">
    <property type="term" value="P:glycogen biosynthetic process"/>
    <property type="evidence" value="ECO:0007669"/>
    <property type="project" value="UniProtKB-UniRule"/>
</dbReference>
<feature type="domain" description="Starch synthase catalytic" evidence="13">
    <location>
        <begin position="3"/>
        <end position="36"/>
    </location>
</feature>
<dbReference type="GO" id="GO:0009011">
    <property type="term" value="F:alpha-1,4-glucan glucosyltransferase (ADP-glucose donor) activity"/>
    <property type="evidence" value="ECO:0007669"/>
    <property type="project" value="UniProtKB-UniRule"/>
</dbReference>
<dbReference type="EMBL" id="CP157743">
    <property type="protein sequence ID" value="XBS20434.1"/>
    <property type="molecule type" value="Genomic_DNA"/>
</dbReference>
<sequence length="500" mass="55487">MKKILFVTSEAHPLIKTGGLADVAGSLPKALAKLGQGPIIDATTETESEPATEHGQDIRLIMPNYQDIQHVEKPRYICTLRVDNRDVNILETHLPDSDVIAWLVDYRPFFDYPGNPYVDDHGNPWHNIAERFALFCRLATEVAMNRAHLDWTPDIVHCNDWQSGLVPALLSLESKAPATVFTIHNMAYQGVFPGAIFSALNLPGQLWHPDGLEYHGMLSFIKGGLVYSDRITTVSPTYAQEIQTPEFGYGLEGLLSHRHTILSGILNGMDLEQWDPSSDEHIVSNYTARTIKQKLPNKTALQQRMSLPVDENIPVFGLISRLVEQKGIDLVLACLPHLVKQPLQIVLLGSGDKSIELKVKNFAHLYPDKIAVTIGYDEQLAHQIEAGADIFLMPSRFEPCGLNQMYSQRYGTIPIVRKTGGLADTIEDALPHSIAAGSATGISFNDASAGALLEAIKRAQILFENKQAWRKIQQSAMKKDFSWENSANQYLALYDAISDA</sequence>
<dbReference type="Pfam" id="PF00534">
    <property type="entry name" value="Glycos_transf_1"/>
    <property type="match status" value="1"/>
</dbReference>
<protein>
    <recommendedName>
        <fullName evidence="6 11">Glycogen synthase</fullName>
        <ecNumber evidence="5 11">2.4.1.21</ecNumber>
    </recommendedName>
    <alternativeName>
        <fullName evidence="10 11">Starch [bacterial glycogen] synthase</fullName>
    </alternativeName>
</protein>
<evidence type="ECO:0000259" key="12">
    <source>
        <dbReference type="Pfam" id="PF00534"/>
    </source>
</evidence>
<evidence type="ECO:0000256" key="6">
    <source>
        <dbReference type="ARBA" id="ARBA00019935"/>
    </source>
</evidence>
<evidence type="ECO:0000256" key="5">
    <source>
        <dbReference type="ARBA" id="ARBA00012588"/>
    </source>
</evidence>
<dbReference type="InterPro" id="IPR001296">
    <property type="entry name" value="Glyco_trans_1"/>
</dbReference>
<dbReference type="AlphaFoldDB" id="A0AAU7NTV8"/>
<accession>A0AAU7NTV8</accession>
<evidence type="ECO:0000256" key="9">
    <source>
        <dbReference type="ARBA" id="ARBA00023056"/>
    </source>
</evidence>
<evidence type="ECO:0000256" key="2">
    <source>
        <dbReference type="ARBA" id="ARBA00002764"/>
    </source>
</evidence>
<keyword evidence="15" id="KW-1185">Reference proteome</keyword>
<feature type="domain" description="Starch synthase catalytic" evidence="13">
    <location>
        <begin position="52"/>
        <end position="256"/>
    </location>
</feature>
<comment type="similarity">
    <text evidence="4 11">Belongs to the glycosyltransferase 1 family. Bacterial/plant glycogen synthase subfamily.</text>
</comment>
<organism evidence="14 15">
    <name type="scientific">Methylomarinum roseum</name>
    <dbReference type="NCBI Taxonomy" id="3067653"/>
    <lineage>
        <taxon>Bacteria</taxon>
        <taxon>Pseudomonadati</taxon>
        <taxon>Pseudomonadota</taxon>
        <taxon>Gammaproteobacteria</taxon>
        <taxon>Methylococcales</taxon>
        <taxon>Methylococcaceae</taxon>
        <taxon>Methylomarinum</taxon>
    </lineage>
</organism>
<dbReference type="NCBIfam" id="NF001899">
    <property type="entry name" value="PRK00654.1-2"/>
    <property type="match status" value="1"/>
</dbReference>
<evidence type="ECO:0000259" key="13">
    <source>
        <dbReference type="Pfam" id="PF08323"/>
    </source>
</evidence>
<dbReference type="PANTHER" id="PTHR45825:SF11">
    <property type="entry name" value="ALPHA AMYLASE DOMAIN-CONTAINING PROTEIN"/>
    <property type="match status" value="1"/>
</dbReference>
<evidence type="ECO:0000313" key="14">
    <source>
        <dbReference type="EMBL" id="XBS20434.1"/>
    </source>
</evidence>
<dbReference type="Gene3D" id="3.40.50.2000">
    <property type="entry name" value="Glycogen Phosphorylase B"/>
    <property type="match status" value="2"/>
</dbReference>
<dbReference type="PANTHER" id="PTHR45825">
    <property type="entry name" value="GRANULE-BOUND STARCH SYNTHASE 1, CHLOROPLASTIC/AMYLOPLASTIC"/>
    <property type="match status" value="1"/>
</dbReference>
<evidence type="ECO:0000256" key="7">
    <source>
        <dbReference type="ARBA" id="ARBA00022676"/>
    </source>
</evidence>
<dbReference type="HAMAP" id="MF_00484">
    <property type="entry name" value="Glycogen_synth"/>
    <property type="match status" value="1"/>
</dbReference>
<evidence type="ECO:0000313" key="15">
    <source>
        <dbReference type="Proteomes" id="UP001225378"/>
    </source>
</evidence>
<dbReference type="SUPFAM" id="SSF53756">
    <property type="entry name" value="UDP-Glycosyltransferase/glycogen phosphorylase"/>
    <property type="match status" value="1"/>
</dbReference>
<dbReference type="GO" id="GO:0004373">
    <property type="term" value="F:alpha-1,4-glucan glucosyltransferase (UDP-glucose donor) activity"/>
    <property type="evidence" value="ECO:0007669"/>
    <property type="project" value="InterPro"/>
</dbReference>
<evidence type="ECO:0000256" key="4">
    <source>
        <dbReference type="ARBA" id="ARBA00010281"/>
    </source>
</evidence>
<feature type="binding site" evidence="11">
    <location>
        <position position="16"/>
    </location>
    <ligand>
        <name>ADP-alpha-D-glucose</name>
        <dbReference type="ChEBI" id="CHEBI:57498"/>
    </ligand>
</feature>
<dbReference type="NCBIfam" id="TIGR02095">
    <property type="entry name" value="glgA"/>
    <property type="match status" value="1"/>
</dbReference>
<proteinExistence type="inferred from homology"/>
<dbReference type="InterPro" id="IPR011835">
    <property type="entry name" value="GS/SS"/>
</dbReference>
<feature type="domain" description="Glycosyl transferase family 1" evidence="12">
    <location>
        <begin position="304"/>
        <end position="459"/>
    </location>
</feature>
<dbReference type="CDD" id="cd03791">
    <property type="entry name" value="GT5_Glycogen_synthase_DULL1-like"/>
    <property type="match status" value="1"/>
</dbReference>
<gene>
    <name evidence="11 14" type="primary">glgA</name>
    <name evidence="14" type="ORF">Q9L42_019120</name>
</gene>
<keyword evidence="7 11" id="KW-0328">Glycosyltransferase</keyword>
<keyword evidence="8 11" id="KW-0808">Transferase</keyword>
<evidence type="ECO:0000256" key="8">
    <source>
        <dbReference type="ARBA" id="ARBA00022679"/>
    </source>
</evidence>
<reference evidence="14 15" key="1">
    <citation type="journal article" date="2024" name="Microbiology">
        <title>Methylomarinum rosea sp. nov., a novel halophilic methanotrophic bacterium from the hypersaline Lake Elton.</title>
        <authorList>
            <person name="Suleimanov R.Z."/>
            <person name="Oshkin I.Y."/>
            <person name="Danilova O.V."/>
            <person name="Suzina N.E."/>
            <person name="Dedysh S.N."/>
        </authorList>
    </citation>
    <scope>NUCLEOTIDE SEQUENCE [LARGE SCALE GENOMIC DNA]</scope>
    <source>
        <strain evidence="14 15">Ch1-1</strain>
    </source>
</reference>
<evidence type="ECO:0000256" key="3">
    <source>
        <dbReference type="ARBA" id="ARBA00004964"/>
    </source>
</evidence>
<dbReference type="EC" id="2.4.1.21" evidence="5 11"/>
<dbReference type="InterPro" id="IPR013534">
    <property type="entry name" value="Starch_synth_cat_dom"/>
</dbReference>
<dbReference type="KEGG" id="mech:Q9L42_019120"/>
<dbReference type="Pfam" id="PF08323">
    <property type="entry name" value="Glyco_transf_5"/>
    <property type="match status" value="2"/>
</dbReference>
<dbReference type="Proteomes" id="UP001225378">
    <property type="component" value="Chromosome"/>
</dbReference>
<comment type="pathway">
    <text evidence="3 11">Glycan biosynthesis; glycogen biosynthesis.</text>
</comment>
<comment type="catalytic activity">
    <reaction evidence="1 11">
        <text>[(1-&gt;4)-alpha-D-glucosyl](n) + ADP-alpha-D-glucose = [(1-&gt;4)-alpha-D-glucosyl](n+1) + ADP + H(+)</text>
        <dbReference type="Rhea" id="RHEA:18189"/>
        <dbReference type="Rhea" id="RHEA-COMP:9584"/>
        <dbReference type="Rhea" id="RHEA-COMP:9587"/>
        <dbReference type="ChEBI" id="CHEBI:15378"/>
        <dbReference type="ChEBI" id="CHEBI:15444"/>
        <dbReference type="ChEBI" id="CHEBI:57498"/>
        <dbReference type="ChEBI" id="CHEBI:456216"/>
        <dbReference type="EC" id="2.4.1.21"/>
    </reaction>
</comment>
<dbReference type="RefSeq" id="WP_305906789.1">
    <property type="nucleotide sequence ID" value="NZ_CP157743.1"/>
</dbReference>
<keyword evidence="9 11" id="KW-0320">Glycogen biosynthesis</keyword>
<name>A0AAU7NTV8_9GAMM</name>